<dbReference type="AlphaFoldDB" id="A0A917N822"/>
<keyword evidence="2" id="KW-1133">Transmembrane helix</keyword>
<evidence type="ECO:0000313" key="6">
    <source>
        <dbReference type="Proteomes" id="UP001500220"/>
    </source>
</evidence>
<dbReference type="EMBL" id="BAAAHC010000005">
    <property type="protein sequence ID" value="GAA0512417.1"/>
    <property type="molecule type" value="Genomic_DNA"/>
</dbReference>
<proteinExistence type="predicted"/>
<feature type="compositionally biased region" description="Polar residues" evidence="1">
    <location>
        <begin position="1"/>
        <end position="28"/>
    </location>
</feature>
<keyword evidence="6" id="KW-1185">Reference proteome</keyword>
<feature type="transmembrane region" description="Helical" evidence="2">
    <location>
        <begin position="36"/>
        <end position="66"/>
    </location>
</feature>
<keyword evidence="2" id="KW-0812">Transmembrane</keyword>
<evidence type="ECO:0000256" key="2">
    <source>
        <dbReference type="SAM" id="Phobius"/>
    </source>
</evidence>
<reference evidence="4 5" key="1">
    <citation type="journal article" date="2014" name="Int. J. Syst. Evol. Microbiol.">
        <title>Complete genome sequence of Corynebacterium casei LMG S-19264T (=DSM 44701T), isolated from a smear-ripened cheese.</title>
        <authorList>
            <consortium name="US DOE Joint Genome Institute (JGI-PGF)"/>
            <person name="Walter F."/>
            <person name="Albersmeier A."/>
            <person name="Kalinowski J."/>
            <person name="Ruckert C."/>
        </authorList>
    </citation>
    <scope>NUCLEOTIDE SEQUENCE [LARGE SCALE GENOMIC DNA]</scope>
    <source>
        <strain evidence="4 5">CGMCC 4.7206</strain>
    </source>
</reference>
<reference evidence="3 6" key="2">
    <citation type="journal article" date="2019" name="Int. J. Syst. Evol. Microbiol.">
        <title>The Global Catalogue of Microorganisms (GCM) 10K type strain sequencing project: providing services to taxonomists for standard genome sequencing and annotation.</title>
        <authorList>
            <consortium name="The Broad Institute Genomics Platform"/>
            <consortium name="The Broad Institute Genome Sequencing Center for Infectious Disease"/>
            <person name="Wu L."/>
            <person name="Ma J."/>
        </authorList>
    </citation>
    <scope>NUCLEOTIDE SEQUENCE [LARGE SCALE GENOMIC DNA]</scope>
    <source>
        <strain evidence="3 6">JCM 10664</strain>
    </source>
</reference>
<sequence>MVRISTQHPRNPTAQTMRTREPTPSSWPEHSRPADWTVLVLALAAIGAGLVLGHALLFAGGLILAISVRHLIRWPHSLARRHVPRSKP</sequence>
<gene>
    <name evidence="3" type="ORF">GCM10009545_13040</name>
    <name evidence="4" type="ORF">GCM10011581_02760</name>
</gene>
<name>A0A917N822_9PSEU</name>
<accession>A0A917N822</accession>
<dbReference type="Proteomes" id="UP000597989">
    <property type="component" value="Unassembled WGS sequence"/>
</dbReference>
<evidence type="ECO:0000256" key="1">
    <source>
        <dbReference type="SAM" id="MobiDB-lite"/>
    </source>
</evidence>
<feature type="region of interest" description="Disordered" evidence="1">
    <location>
        <begin position="1"/>
        <end position="31"/>
    </location>
</feature>
<organism evidence="4 5">
    <name type="scientific">Saccharopolyspora thermophila</name>
    <dbReference type="NCBI Taxonomy" id="89367"/>
    <lineage>
        <taxon>Bacteria</taxon>
        <taxon>Bacillati</taxon>
        <taxon>Actinomycetota</taxon>
        <taxon>Actinomycetes</taxon>
        <taxon>Pseudonocardiales</taxon>
        <taxon>Pseudonocardiaceae</taxon>
        <taxon>Saccharopolyspora</taxon>
    </lineage>
</organism>
<reference evidence="3" key="4">
    <citation type="submission" date="2023-12" db="EMBL/GenBank/DDBJ databases">
        <authorList>
            <person name="Sun Q."/>
            <person name="Inoue M."/>
        </authorList>
    </citation>
    <scope>NUCLEOTIDE SEQUENCE</scope>
    <source>
        <strain evidence="3">JCM 10664</strain>
    </source>
</reference>
<protein>
    <submittedName>
        <fullName evidence="4">Uncharacterized protein</fullName>
    </submittedName>
</protein>
<dbReference type="EMBL" id="BMMT01000001">
    <property type="protein sequence ID" value="GGI69197.1"/>
    <property type="molecule type" value="Genomic_DNA"/>
</dbReference>
<dbReference type="Proteomes" id="UP001500220">
    <property type="component" value="Unassembled WGS sequence"/>
</dbReference>
<evidence type="ECO:0000313" key="5">
    <source>
        <dbReference type="Proteomes" id="UP000597989"/>
    </source>
</evidence>
<evidence type="ECO:0000313" key="3">
    <source>
        <dbReference type="EMBL" id="GAA0512417.1"/>
    </source>
</evidence>
<reference evidence="4" key="3">
    <citation type="submission" date="2020-09" db="EMBL/GenBank/DDBJ databases">
        <authorList>
            <person name="Sun Q."/>
            <person name="Zhou Y."/>
        </authorList>
    </citation>
    <scope>NUCLEOTIDE SEQUENCE</scope>
    <source>
        <strain evidence="4">CGMCC 4.7206</strain>
    </source>
</reference>
<comment type="caution">
    <text evidence="4">The sequence shown here is derived from an EMBL/GenBank/DDBJ whole genome shotgun (WGS) entry which is preliminary data.</text>
</comment>
<evidence type="ECO:0000313" key="4">
    <source>
        <dbReference type="EMBL" id="GGI69197.1"/>
    </source>
</evidence>
<keyword evidence="2" id="KW-0472">Membrane</keyword>